<sequence length="378" mass="42516">MRRLYRKKALSLVKELDAFPKVPESYVETTATGGTVSLIAFTAMALLAFFEFFVYRDTWMKYEYEVDKDFSSKLRINIDITVAMKCQHVGADILDLAETMITSNGIQYEPVIVNLFLPLPTLLRTLLLIQNRLREEHSLQEVLYKSVLKGAPTALPPREGTASEPLSACRIHGHVYVNKVAGNFHVTVGKPIHHPRGHAHIAAFVSHDTYNFSHRIDHLSFGEEIPGIINPLDGTEKITSNHNEMFQYFITVVPTKLHTSKVSADTHQFSVTERERVINHAAGSHGVSGIFMKYDTSSLMVTVSEQHMPLWQFLVRLCGIIGGIFSTTGMIHGFVGFCFDIVCCRFKLGPYKPREVVLPDPHVNNRAAPLLTDNHVQE</sequence>
<dbReference type="PANTHER" id="PTHR10984:SF30">
    <property type="entry name" value="ENDOPLASMIC RETICULUM-GOLGI INTERMEDIATE COMPARTMENT PROTEIN 2"/>
    <property type="match status" value="1"/>
</dbReference>
<dbReference type="Ensembl" id="ENSSTUT00000087113.1">
    <property type="protein sequence ID" value="ENSSTUP00000081864.1"/>
    <property type="gene ID" value="ENSSTUG00000036014.1"/>
</dbReference>
<dbReference type="Proteomes" id="UP000472277">
    <property type="component" value="Chromosome 8"/>
</dbReference>
<dbReference type="OMA" id="FSHRIYK"/>
<dbReference type="GO" id="GO:0006890">
    <property type="term" value="P:retrograde vesicle-mediated transport, Golgi to endoplasmic reticulum"/>
    <property type="evidence" value="ECO:0007669"/>
    <property type="project" value="TreeGrafter"/>
</dbReference>
<name>A0A674CEF0_SALTR</name>
<dbReference type="InterPro" id="IPR045888">
    <property type="entry name" value="Erv"/>
</dbReference>
<dbReference type="InterPro" id="IPR039542">
    <property type="entry name" value="Erv_N"/>
</dbReference>
<dbReference type="AlphaFoldDB" id="A0A674CEF0"/>
<dbReference type="GeneTree" id="ENSGT00530000063113"/>
<dbReference type="Pfam" id="PF13850">
    <property type="entry name" value="ERGIC_N"/>
    <property type="match status" value="1"/>
</dbReference>
<evidence type="ECO:0000313" key="10">
    <source>
        <dbReference type="Ensembl" id="ENSSTUP00000081864.1"/>
    </source>
</evidence>
<dbReference type="GO" id="GO:0005789">
    <property type="term" value="C:endoplasmic reticulum membrane"/>
    <property type="evidence" value="ECO:0007669"/>
    <property type="project" value="UniProtKB-SubCell"/>
</dbReference>
<dbReference type="GO" id="GO:0033116">
    <property type="term" value="C:endoplasmic reticulum-Golgi intermediate compartment membrane"/>
    <property type="evidence" value="ECO:0007669"/>
    <property type="project" value="UniProtKB-SubCell"/>
</dbReference>
<evidence type="ECO:0000256" key="6">
    <source>
        <dbReference type="ARBA" id="ARBA00023136"/>
    </source>
</evidence>
<dbReference type="PANTHER" id="PTHR10984">
    <property type="entry name" value="ENDOPLASMIC RETICULUM-GOLGI INTERMEDIATE COMPARTMENT PROTEIN"/>
    <property type="match status" value="1"/>
</dbReference>
<protein>
    <recommendedName>
        <fullName evidence="7">Endoplasmic reticulum-Golgi intermediate compartment protein</fullName>
    </recommendedName>
</protein>
<feature type="domain" description="Endoplasmic reticulum vesicle transporter N-terminal" evidence="9">
    <location>
        <begin position="13"/>
        <end position="99"/>
    </location>
</feature>
<gene>
    <name evidence="10" type="primary">ERGIC2</name>
</gene>
<keyword evidence="7" id="KW-0333">Golgi apparatus</keyword>
<feature type="transmembrane region" description="Helical" evidence="7">
    <location>
        <begin position="35"/>
        <end position="55"/>
    </location>
</feature>
<accession>A0A674CEF0</accession>
<feature type="domain" description="Endoplasmic reticulum vesicle transporter C-terminal" evidence="8">
    <location>
        <begin position="167"/>
        <end position="331"/>
    </location>
</feature>
<feature type="transmembrane region" description="Helical" evidence="7">
    <location>
        <begin position="313"/>
        <end position="335"/>
    </location>
</feature>
<keyword evidence="4 7" id="KW-0931">ER-Golgi transport</keyword>
<dbReference type="Pfam" id="PF07970">
    <property type="entry name" value="COPIIcoated_ERV"/>
    <property type="match status" value="1"/>
</dbReference>
<keyword evidence="11" id="KW-1185">Reference proteome</keyword>
<dbReference type="GO" id="GO:0006888">
    <property type="term" value="P:endoplasmic reticulum to Golgi vesicle-mediated transport"/>
    <property type="evidence" value="ECO:0007669"/>
    <property type="project" value="UniProtKB-UniRule"/>
</dbReference>
<reference evidence="10" key="1">
    <citation type="submission" date="2025-08" db="UniProtKB">
        <authorList>
            <consortium name="Ensembl"/>
        </authorList>
    </citation>
    <scope>IDENTIFICATION</scope>
</reference>
<keyword evidence="5 7" id="KW-1133">Transmembrane helix</keyword>
<keyword evidence="7" id="KW-0813">Transport</keyword>
<dbReference type="GO" id="GO:0030134">
    <property type="term" value="C:COPII-coated ER to Golgi transport vesicle"/>
    <property type="evidence" value="ECO:0007669"/>
    <property type="project" value="TreeGrafter"/>
</dbReference>
<evidence type="ECO:0000256" key="1">
    <source>
        <dbReference type="ARBA" id="ARBA00004457"/>
    </source>
</evidence>
<evidence type="ECO:0000259" key="8">
    <source>
        <dbReference type="Pfam" id="PF07970"/>
    </source>
</evidence>
<evidence type="ECO:0000256" key="7">
    <source>
        <dbReference type="RuleBase" id="RU369013"/>
    </source>
</evidence>
<keyword evidence="3 7" id="KW-0812">Transmembrane</keyword>
<comment type="function">
    <text evidence="7">Plays a role in transport between endoplasmic reticulum and Golgi.</text>
</comment>
<dbReference type="GO" id="GO:0000139">
    <property type="term" value="C:Golgi membrane"/>
    <property type="evidence" value="ECO:0007669"/>
    <property type="project" value="UniProtKB-SubCell"/>
</dbReference>
<reference evidence="10" key="2">
    <citation type="submission" date="2025-09" db="UniProtKB">
        <authorList>
            <consortium name="Ensembl"/>
        </authorList>
    </citation>
    <scope>IDENTIFICATION</scope>
</reference>
<keyword evidence="7" id="KW-0256">Endoplasmic reticulum</keyword>
<proteinExistence type="inferred from homology"/>
<keyword evidence="6 7" id="KW-0472">Membrane</keyword>
<evidence type="ECO:0000256" key="4">
    <source>
        <dbReference type="ARBA" id="ARBA00022892"/>
    </source>
</evidence>
<evidence type="ECO:0000313" key="11">
    <source>
        <dbReference type="Proteomes" id="UP000472277"/>
    </source>
</evidence>
<evidence type="ECO:0000256" key="3">
    <source>
        <dbReference type="ARBA" id="ARBA00022692"/>
    </source>
</evidence>
<organism evidence="10 11">
    <name type="scientific">Salmo trutta</name>
    <name type="common">Brown trout</name>
    <dbReference type="NCBI Taxonomy" id="8032"/>
    <lineage>
        <taxon>Eukaryota</taxon>
        <taxon>Metazoa</taxon>
        <taxon>Chordata</taxon>
        <taxon>Craniata</taxon>
        <taxon>Vertebrata</taxon>
        <taxon>Euteleostomi</taxon>
        <taxon>Actinopterygii</taxon>
        <taxon>Neopterygii</taxon>
        <taxon>Teleostei</taxon>
        <taxon>Protacanthopterygii</taxon>
        <taxon>Salmoniformes</taxon>
        <taxon>Salmonidae</taxon>
        <taxon>Salmoninae</taxon>
        <taxon>Salmo</taxon>
    </lineage>
</organism>
<evidence type="ECO:0000256" key="5">
    <source>
        <dbReference type="ARBA" id="ARBA00022989"/>
    </source>
</evidence>
<dbReference type="InterPro" id="IPR012936">
    <property type="entry name" value="Erv_C"/>
</dbReference>
<evidence type="ECO:0000256" key="2">
    <source>
        <dbReference type="ARBA" id="ARBA00005648"/>
    </source>
</evidence>
<comment type="similarity">
    <text evidence="2 7">Belongs to the ERGIC family.</text>
</comment>
<evidence type="ECO:0000259" key="9">
    <source>
        <dbReference type="Pfam" id="PF13850"/>
    </source>
</evidence>
<comment type="subcellular location">
    <subcellularLocation>
        <location evidence="7">Endoplasmic reticulum membrane</location>
        <topology evidence="7">Multi-pass membrane protein</topology>
    </subcellularLocation>
    <subcellularLocation>
        <location evidence="1 7">Endoplasmic reticulum-Golgi intermediate compartment membrane</location>
        <topology evidence="1 7">Multi-pass membrane protein</topology>
    </subcellularLocation>
    <subcellularLocation>
        <location evidence="7">Golgi apparatus membrane</location>
        <topology evidence="7">Multi-pass membrane protein</topology>
    </subcellularLocation>
</comment>